<evidence type="ECO:0000313" key="4">
    <source>
        <dbReference type="Proteomes" id="UP000239757"/>
    </source>
</evidence>
<evidence type="ECO:0000313" key="3">
    <source>
        <dbReference type="EMBL" id="PPS03854.1"/>
    </source>
</evidence>
<evidence type="ECO:0000256" key="1">
    <source>
        <dbReference type="SAM" id="MobiDB-lite"/>
    </source>
</evidence>
<feature type="region of interest" description="Disordered" evidence="1">
    <location>
        <begin position="1"/>
        <end position="57"/>
    </location>
</feature>
<feature type="domain" description="Arabidopsis retrotransposon Orf1 C-terminal" evidence="2">
    <location>
        <begin position="147"/>
        <end position="306"/>
    </location>
</feature>
<sequence length="460" mass="52494">MSLKEVQESFSSTRRGPIHEDRRLQIEELDEWRMHKPRTPDKPKLCQNKPDTSPNQLKVGDKVLLDVTDPTLSLPHRMRKPLLYTTSSSRGKKIVVPTSKKRKGASSSTGPTAKIRHPLLQFPRRPQEELFQILWARPLIAGHCIYWATVEQVQIADAIRALLTTNRWELFFGIIKPTYLELTMELYSTFHLQTVMMNYDDPDMVQFRIGGLIHQLSIPEFGAALGLYTEEFKEENELHALSHHIHFSPSKCWHSLAPSTTSYNPSRSKASVLPPSLKYLHAILAHTIIGRRESTGVVNTHDVYFLWCMSQGHVIDLAYLIALTIQHQTEQQQKGVISIGPYVTQLARHFGLLNTAAQESSRTLIGQMSPQGISSMLSMRMIERHQGTYPPQYHLTQFTEEEAYEDIPKDVAPQHEDPLTQPPPPSRPVHAVASYADISERLTRFEQQCVQRFDNIDATL</sequence>
<organism evidence="3 4">
    <name type="scientific">Gossypium barbadense</name>
    <name type="common">Sea Island cotton</name>
    <name type="synonym">Hibiscus barbadensis</name>
    <dbReference type="NCBI Taxonomy" id="3634"/>
    <lineage>
        <taxon>Eukaryota</taxon>
        <taxon>Viridiplantae</taxon>
        <taxon>Streptophyta</taxon>
        <taxon>Embryophyta</taxon>
        <taxon>Tracheophyta</taxon>
        <taxon>Spermatophyta</taxon>
        <taxon>Magnoliopsida</taxon>
        <taxon>eudicotyledons</taxon>
        <taxon>Gunneridae</taxon>
        <taxon>Pentapetalae</taxon>
        <taxon>rosids</taxon>
        <taxon>malvids</taxon>
        <taxon>Malvales</taxon>
        <taxon>Malvaceae</taxon>
        <taxon>Malvoideae</taxon>
        <taxon>Gossypium</taxon>
    </lineage>
</organism>
<dbReference type="Proteomes" id="UP000239757">
    <property type="component" value="Unassembled WGS sequence"/>
</dbReference>
<gene>
    <name evidence="3" type="ORF">GOBAR_AA16815</name>
</gene>
<dbReference type="OrthoDB" id="1685790at2759"/>
<name>A0A2P5XKJ3_GOSBA</name>
<evidence type="ECO:0000259" key="2">
    <source>
        <dbReference type="Pfam" id="PF03078"/>
    </source>
</evidence>
<protein>
    <recommendedName>
        <fullName evidence="2">Arabidopsis retrotransposon Orf1 C-terminal domain-containing protein</fullName>
    </recommendedName>
</protein>
<accession>A0A2P5XKJ3</accession>
<proteinExistence type="predicted"/>
<dbReference type="AlphaFoldDB" id="A0A2P5XKJ3"/>
<reference evidence="3 4" key="1">
    <citation type="submission" date="2015-01" db="EMBL/GenBank/DDBJ databases">
        <title>Genome of allotetraploid Gossypium barbadense reveals genomic plasticity and fiber elongation in cotton evolution.</title>
        <authorList>
            <person name="Chen X."/>
            <person name="Liu X."/>
            <person name="Zhao B."/>
            <person name="Zheng H."/>
            <person name="Hu Y."/>
            <person name="Lu G."/>
            <person name="Yang C."/>
            <person name="Chen J."/>
            <person name="Shan C."/>
            <person name="Zhang L."/>
            <person name="Zhou Y."/>
            <person name="Wang L."/>
            <person name="Guo W."/>
            <person name="Bai Y."/>
            <person name="Ruan J."/>
            <person name="Shangguan X."/>
            <person name="Mao Y."/>
            <person name="Jiang J."/>
            <person name="Zhu Y."/>
            <person name="Lei J."/>
            <person name="Kang H."/>
            <person name="Chen S."/>
            <person name="He X."/>
            <person name="Wang R."/>
            <person name="Wang Y."/>
            <person name="Chen J."/>
            <person name="Wang L."/>
            <person name="Yu S."/>
            <person name="Wang B."/>
            <person name="Wei J."/>
            <person name="Song S."/>
            <person name="Lu X."/>
            <person name="Gao Z."/>
            <person name="Gu W."/>
            <person name="Deng X."/>
            <person name="Ma D."/>
            <person name="Wang S."/>
            <person name="Liang W."/>
            <person name="Fang L."/>
            <person name="Cai C."/>
            <person name="Zhu X."/>
            <person name="Zhou B."/>
            <person name="Zhang Y."/>
            <person name="Chen Z."/>
            <person name="Xu S."/>
            <person name="Zhu R."/>
            <person name="Wang S."/>
            <person name="Zhang T."/>
            <person name="Zhao G."/>
        </authorList>
    </citation>
    <scope>NUCLEOTIDE SEQUENCE [LARGE SCALE GENOMIC DNA]</scope>
    <source>
        <strain evidence="4">cv. Xinhai21</strain>
        <tissue evidence="3">Leaf</tissue>
    </source>
</reference>
<feature type="compositionally biased region" description="Basic and acidic residues" evidence="1">
    <location>
        <begin position="17"/>
        <end position="44"/>
    </location>
</feature>
<feature type="region of interest" description="Disordered" evidence="1">
    <location>
        <begin position="94"/>
        <end position="113"/>
    </location>
</feature>
<dbReference type="Pfam" id="PF03078">
    <property type="entry name" value="ATHILA"/>
    <property type="match status" value="1"/>
</dbReference>
<dbReference type="EMBL" id="KZ664683">
    <property type="protein sequence ID" value="PPS03854.1"/>
    <property type="molecule type" value="Genomic_DNA"/>
</dbReference>
<dbReference type="InterPro" id="IPR004312">
    <property type="entry name" value="ATHILA_Orf1_C"/>
</dbReference>